<protein>
    <submittedName>
        <fullName evidence="4">Activin_recp domain-containing protein</fullName>
    </submittedName>
</protein>
<evidence type="ECO:0000313" key="4">
    <source>
        <dbReference type="WBParaSite" id="BXY_1678900.1"/>
    </source>
</evidence>
<feature type="signal peptide" evidence="2">
    <location>
        <begin position="1"/>
        <end position="19"/>
    </location>
</feature>
<keyword evidence="1" id="KW-0812">Transmembrane</keyword>
<evidence type="ECO:0000256" key="2">
    <source>
        <dbReference type="SAM" id="SignalP"/>
    </source>
</evidence>
<dbReference type="PANTHER" id="PTHR34721:SF3">
    <property type="entry name" value="ACTIVIN_RECP DOMAIN-CONTAINING PROTEIN-RELATED"/>
    <property type="match status" value="1"/>
</dbReference>
<dbReference type="PANTHER" id="PTHR34721">
    <property type="entry name" value="PROTEIN CBG09734"/>
    <property type="match status" value="1"/>
</dbReference>
<proteinExistence type="predicted"/>
<dbReference type="AlphaFoldDB" id="A0A1I7SUR6"/>
<accession>A0A1I7SUR6</accession>
<evidence type="ECO:0000256" key="1">
    <source>
        <dbReference type="SAM" id="Phobius"/>
    </source>
</evidence>
<organism evidence="3 4">
    <name type="scientific">Bursaphelenchus xylophilus</name>
    <name type="common">Pinewood nematode worm</name>
    <name type="synonym">Aphelenchoides xylophilus</name>
    <dbReference type="NCBI Taxonomy" id="6326"/>
    <lineage>
        <taxon>Eukaryota</taxon>
        <taxon>Metazoa</taxon>
        <taxon>Ecdysozoa</taxon>
        <taxon>Nematoda</taxon>
        <taxon>Chromadorea</taxon>
        <taxon>Rhabditida</taxon>
        <taxon>Tylenchina</taxon>
        <taxon>Tylenchomorpha</taxon>
        <taxon>Aphelenchoidea</taxon>
        <taxon>Aphelenchoididae</taxon>
        <taxon>Bursaphelenchus</taxon>
    </lineage>
</organism>
<name>A0A1I7SUR6_BURXY</name>
<dbReference type="WBParaSite" id="BXY_1678900.1">
    <property type="protein sequence ID" value="BXY_1678900.1"/>
    <property type="gene ID" value="BXY_1678900"/>
</dbReference>
<feature type="chain" id="PRO_5009306679" evidence="2">
    <location>
        <begin position="20"/>
        <end position="235"/>
    </location>
</feature>
<keyword evidence="1" id="KW-0472">Membrane</keyword>
<reference evidence="4" key="1">
    <citation type="submission" date="2016-11" db="UniProtKB">
        <authorList>
            <consortium name="WormBaseParasite"/>
        </authorList>
    </citation>
    <scope>IDENTIFICATION</scope>
</reference>
<sequence>MHFLKSLLIASSCIPLFFAIQCYNGNQGLYVTTTNIPTVDCGATINTCAKSVDLVGQMAYRTCGSAYSCTFANGTASPRGYCYNVSTSQTLCCCYGNLSYSNPCQIMTFVLSFFVVLSLFPVLSAIQCYNGAQGVYVNNPKTLPTVDCGGGVSTCSKTVDLVGQIATRSCGPGTTCTYAGAQSNKGYCYNVSTSQTQCCCYGNLCNDSVRAGVNIGYLIIPLLILFGFQSRKFIF</sequence>
<dbReference type="Proteomes" id="UP000095284">
    <property type="component" value="Unplaced"/>
</dbReference>
<evidence type="ECO:0000313" key="3">
    <source>
        <dbReference type="Proteomes" id="UP000095284"/>
    </source>
</evidence>
<keyword evidence="2" id="KW-0732">Signal</keyword>
<feature type="transmembrane region" description="Helical" evidence="1">
    <location>
        <begin position="209"/>
        <end position="228"/>
    </location>
</feature>
<keyword evidence="1" id="KW-1133">Transmembrane helix</keyword>